<gene>
    <name evidence="1" type="ORF">CHYS00102_LOCUS29502</name>
</gene>
<organism evidence="1">
    <name type="scientific">Corethron hystrix</name>
    <dbReference type="NCBI Taxonomy" id="216773"/>
    <lineage>
        <taxon>Eukaryota</taxon>
        <taxon>Sar</taxon>
        <taxon>Stramenopiles</taxon>
        <taxon>Ochrophyta</taxon>
        <taxon>Bacillariophyta</taxon>
        <taxon>Coscinodiscophyceae</taxon>
        <taxon>Corethrophycidae</taxon>
        <taxon>Corethrales</taxon>
        <taxon>Corethraceae</taxon>
        <taxon>Corethron</taxon>
    </lineage>
</organism>
<evidence type="ECO:0000313" key="1">
    <source>
        <dbReference type="EMBL" id="CAD8902283.1"/>
    </source>
</evidence>
<name>A0A7S1G0E7_9STRA</name>
<protein>
    <submittedName>
        <fullName evidence="1">Uncharacterized protein</fullName>
    </submittedName>
</protein>
<accession>A0A7S1G0E7</accession>
<proteinExistence type="predicted"/>
<sequence length="240" mass="25784">MVVTIVDLAATALADLKKDGDNTVTVRALDVVIDFMNHAAELFLGVIGDEVTIEAVVYSGSLGKGKLEQLYSAYAEGSMAGTKGKASMDRLGDLQNLLGIKDKKAEGISQKAMMKGFMKMMQDGEDGEGDMAGMAEMMQGMMGENGDMPDMSSFMGGMPGAEDMKEPSPEELKQGVAMMKQLVESGAISKDDLKAIREEFASNFGMDINELIEQADNPDVKEALGEDGRELLNLFKQVLD</sequence>
<reference evidence="1" key="1">
    <citation type="submission" date="2021-01" db="EMBL/GenBank/DDBJ databases">
        <authorList>
            <person name="Corre E."/>
            <person name="Pelletier E."/>
            <person name="Niang G."/>
            <person name="Scheremetjew M."/>
            <person name="Finn R."/>
            <person name="Kale V."/>
            <person name="Holt S."/>
            <person name="Cochrane G."/>
            <person name="Meng A."/>
            <person name="Brown T."/>
            <person name="Cohen L."/>
        </authorList>
    </citation>
    <scope>NUCLEOTIDE SEQUENCE</scope>
    <source>
        <strain evidence="1">308</strain>
    </source>
</reference>
<dbReference type="EMBL" id="HBFR01040324">
    <property type="protein sequence ID" value="CAD8902283.1"/>
    <property type="molecule type" value="Transcribed_RNA"/>
</dbReference>
<dbReference type="AlphaFoldDB" id="A0A7S1G0E7"/>